<keyword evidence="6 8" id="KW-0961">Cell wall biogenesis/degradation</keyword>
<dbReference type="GO" id="GO:0008881">
    <property type="term" value="F:glutamate racemase activity"/>
    <property type="evidence" value="ECO:0007669"/>
    <property type="project" value="UniProtKB-UniRule"/>
</dbReference>
<evidence type="ECO:0000256" key="3">
    <source>
        <dbReference type="ARBA" id="ARBA00022960"/>
    </source>
</evidence>
<dbReference type="InterPro" id="IPR001920">
    <property type="entry name" value="Asp/Glu_race"/>
</dbReference>
<evidence type="ECO:0000313" key="9">
    <source>
        <dbReference type="EMBL" id="QTA83181.1"/>
    </source>
</evidence>
<dbReference type="NCBIfam" id="TIGR00067">
    <property type="entry name" value="glut_race"/>
    <property type="match status" value="1"/>
</dbReference>
<accession>A0A975BD55</accession>
<evidence type="ECO:0000256" key="1">
    <source>
        <dbReference type="ARBA" id="ARBA00001602"/>
    </source>
</evidence>
<evidence type="ECO:0000256" key="7">
    <source>
        <dbReference type="ARBA" id="ARBA00070053"/>
    </source>
</evidence>
<evidence type="ECO:0000256" key="6">
    <source>
        <dbReference type="ARBA" id="ARBA00023316"/>
    </source>
</evidence>
<dbReference type="Proteomes" id="UP000663720">
    <property type="component" value="Chromosome"/>
</dbReference>
<dbReference type="Gene3D" id="3.40.50.1860">
    <property type="match status" value="2"/>
</dbReference>
<dbReference type="HAMAP" id="MF_00258">
    <property type="entry name" value="Glu_racemase"/>
    <property type="match status" value="1"/>
</dbReference>
<name>A0A975BD55_9BACT</name>
<comment type="function">
    <text evidence="8">Provides the (R)-glutamate required for cell wall biosynthesis.</text>
</comment>
<dbReference type="EC" id="5.1.1.3" evidence="2 8"/>
<proteinExistence type="inferred from homology"/>
<feature type="active site" description="Proton donor/acceptor" evidence="8">
    <location>
        <position position="69"/>
    </location>
</feature>
<sequence>MIGIFDSGIGGLTVVQALKSMLPEYDMIYFGDTARTPYGSKSAKSVMEYALQDTEFLISKGAKLIVVACNTASSIAMEALTEKFDIPVFEVITPAAEHAVLVSKKLRIGVIGTRATINSGIYEKKILKLNPDAKILSYPCPLLVSLVEEGWIKKPETFMIVKKYLHPLKVRQIDTLIMGCTHYPILKDTIQRKIGKQVKLIDSSITIAENVKNFLKSNPDFDLTMQKNSKICFYVSDITEQFKHTAKSILKTSICLEPVNL</sequence>
<feature type="active site" description="Proton donor/acceptor" evidence="8">
    <location>
        <position position="180"/>
    </location>
</feature>
<organism evidence="9 10">
    <name type="scientific">Desulfonema limicola</name>
    <dbReference type="NCBI Taxonomy" id="45656"/>
    <lineage>
        <taxon>Bacteria</taxon>
        <taxon>Pseudomonadati</taxon>
        <taxon>Thermodesulfobacteriota</taxon>
        <taxon>Desulfobacteria</taxon>
        <taxon>Desulfobacterales</taxon>
        <taxon>Desulfococcaceae</taxon>
        <taxon>Desulfonema</taxon>
    </lineage>
</organism>
<dbReference type="PANTHER" id="PTHR21198:SF2">
    <property type="entry name" value="GLUTAMATE RACEMASE"/>
    <property type="match status" value="1"/>
</dbReference>
<dbReference type="PROSITE" id="PS00923">
    <property type="entry name" value="ASP_GLU_RACEMASE_1"/>
    <property type="match status" value="1"/>
</dbReference>
<dbReference type="KEGG" id="dli:dnl_55770"/>
<feature type="binding site" evidence="8">
    <location>
        <begin position="38"/>
        <end position="39"/>
    </location>
    <ligand>
        <name>substrate</name>
    </ligand>
</feature>
<feature type="binding site" evidence="8">
    <location>
        <begin position="70"/>
        <end position="71"/>
    </location>
    <ligand>
        <name>substrate</name>
    </ligand>
</feature>
<dbReference type="InterPro" id="IPR015942">
    <property type="entry name" value="Asp/Glu/hydantoin_racemase"/>
</dbReference>
<dbReference type="GO" id="GO:0009252">
    <property type="term" value="P:peptidoglycan biosynthetic process"/>
    <property type="evidence" value="ECO:0007669"/>
    <property type="project" value="UniProtKB-UniRule"/>
</dbReference>
<dbReference type="RefSeq" id="WP_207688996.1">
    <property type="nucleotide sequence ID" value="NZ_CP061799.1"/>
</dbReference>
<keyword evidence="3 8" id="KW-0133">Cell shape</keyword>
<gene>
    <name evidence="8 9" type="primary">murI</name>
    <name evidence="9" type="ORF">dnl_55770</name>
</gene>
<dbReference type="InterPro" id="IPR033134">
    <property type="entry name" value="Asp/Glu_racemase_AS_2"/>
</dbReference>
<evidence type="ECO:0000256" key="5">
    <source>
        <dbReference type="ARBA" id="ARBA00023235"/>
    </source>
</evidence>
<comment type="similarity">
    <text evidence="8">Belongs to the aspartate/glutamate racemases family.</text>
</comment>
<evidence type="ECO:0000256" key="8">
    <source>
        <dbReference type="HAMAP-Rule" id="MF_00258"/>
    </source>
</evidence>
<dbReference type="InterPro" id="IPR018187">
    <property type="entry name" value="Asp/Glu_racemase_AS_1"/>
</dbReference>
<feature type="binding site" evidence="8">
    <location>
        <begin position="6"/>
        <end position="7"/>
    </location>
    <ligand>
        <name>substrate</name>
    </ligand>
</feature>
<evidence type="ECO:0000313" key="10">
    <source>
        <dbReference type="Proteomes" id="UP000663720"/>
    </source>
</evidence>
<dbReference type="InterPro" id="IPR004391">
    <property type="entry name" value="Glu_race"/>
</dbReference>
<dbReference type="FunFam" id="3.40.50.1860:FF:000002">
    <property type="entry name" value="Glutamate racemase"/>
    <property type="match status" value="1"/>
</dbReference>
<dbReference type="SUPFAM" id="SSF53681">
    <property type="entry name" value="Aspartate/glutamate racemase"/>
    <property type="match status" value="2"/>
</dbReference>
<dbReference type="EMBL" id="CP061799">
    <property type="protein sequence ID" value="QTA83181.1"/>
    <property type="molecule type" value="Genomic_DNA"/>
</dbReference>
<evidence type="ECO:0000256" key="4">
    <source>
        <dbReference type="ARBA" id="ARBA00022984"/>
    </source>
</evidence>
<keyword evidence="5 8" id="KW-0413">Isomerase</keyword>
<dbReference type="GO" id="GO:0071555">
    <property type="term" value="P:cell wall organization"/>
    <property type="evidence" value="ECO:0007669"/>
    <property type="project" value="UniProtKB-KW"/>
</dbReference>
<keyword evidence="10" id="KW-1185">Reference proteome</keyword>
<comment type="catalytic activity">
    <reaction evidence="1 8">
        <text>L-glutamate = D-glutamate</text>
        <dbReference type="Rhea" id="RHEA:12813"/>
        <dbReference type="ChEBI" id="CHEBI:29985"/>
        <dbReference type="ChEBI" id="CHEBI:29986"/>
        <dbReference type="EC" id="5.1.1.3"/>
    </reaction>
</comment>
<reference evidence="9" key="1">
    <citation type="journal article" date="2021" name="Microb. Physiol.">
        <title>Proteogenomic Insights into the Physiology of Marine, Sulfate-Reducing, Filamentous Desulfonema limicola and Desulfonema magnum.</title>
        <authorList>
            <person name="Schnaars V."/>
            <person name="Wohlbrand L."/>
            <person name="Scheve S."/>
            <person name="Hinrichs C."/>
            <person name="Reinhardt R."/>
            <person name="Rabus R."/>
        </authorList>
    </citation>
    <scope>NUCLEOTIDE SEQUENCE</scope>
    <source>
        <strain evidence="9">5ac10</strain>
    </source>
</reference>
<protein>
    <recommendedName>
        <fullName evidence="7 8">Glutamate racemase</fullName>
        <ecNumber evidence="2 8">5.1.1.3</ecNumber>
    </recommendedName>
</protein>
<feature type="binding site" evidence="8">
    <location>
        <begin position="181"/>
        <end position="182"/>
    </location>
    <ligand>
        <name>substrate</name>
    </ligand>
</feature>
<evidence type="ECO:0000256" key="2">
    <source>
        <dbReference type="ARBA" id="ARBA00013090"/>
    </source>
</evidence>
<comment type="pathway">
    <text evidence="8">Cell wall biogenesis; peptidoglycan biosynthesis.</text>
</comment>
<dbReference type="Pfam" id="PF01177">
    <property type="entry name" value="Asp_Glu_race"/>
    <property type="match status" value="1"/>
</dbReference>
<dbReference type="GO" id="GO:0008360">
    <property type="term" value="P:regulation of cell shape"/>
    <property type="evidence" value="ECO:0007669"/>
    <property type="project" value="UniProtKB-KW"/>
</dbReference>
<dbReference type="PROSITE" id="PS00924">
    <property type="entry name" value="ASP_GLU_RACEMASE_2"/>
    <property type="match status" value="1"/>
</dbReference>
<dbReference type="AlphaFoldDB" id="A0A975BD55"/>
<keyword evidence="4 8" id="KW-0573">Peptidoglycan synthesis</keyword>
<dbReference type="PANTHER" id="PTHR21198">
    <property type="entry name" value="GLUTAMATE RACEMASE"/>
    <property type="match status" value="1"/>
</dbReference>